<evidence type="ECO:0000313" key="8">
    <source>
        <dbReference type="EMBL" id="NYE49633.1"/>
    </source>
</evidence>
<keyword evidence="6" id="KW-0418">Kinase</keyword>
<dbReference type="InterPro" id="IPR011055">
    <property type="entry name" value="Dup_hybrid_motif"/>
</dbReference>
<evidence type="ECO:0000256" key="2">
    <source>
        <dbReference type="ARBA" id="ARBA00022448"/>
    </source>
</evidence>
<dbReference type="InterPro" id="IPR050890">
    <property type="entry name" value="PTS_EIIA_component"/>
</dbReference>
<comment type="subcellular location">
    <subcellularLocation>
        <location evidence="1">Cytoplasm</location>
    </subcellularLocation>
</comment>
<dbReference type="EMBL" id="JACCCC010000001">
    <property type="protein sequence ID" value="NYE49633.1"/>
    <property type="molecule type" value="Genomic_DNA"/>
</dbReference>
<dbReference type="RefSeq" id="WP_179645260.1">
    <property type="nucleotide sequence ID" value="NZ_BAAAYY010000037.1"/>
</dbReference>
<proteinExistence type="predicted"/>
<organism evidence="8 9">
    <name type="scientific">Spinactinospora alkalitolerans</name>
    <dbReference type="NCBI Taxonomy" id="687207"/>
    <lineage>
        <taxon>Bacteria</taxon>
        <taxon>Bacillati</taxon>
        <taxon>Actinomycetota</taxon>
        <taxon>Actinomycetes</taxon>
        <taxon>Streptosporangiales</taxon>
        <taxon>Nocardiopsidaceae</taxon>
        <taxon>Spinactinospora</taxon>
    </lineage>
</organism>
<protein>
    <submittedName>
        <fullName evidence="8">Glucose-specific phosphotransferase system IIA component</fullName>
    </submittedName>
</protein>
<keyword evidence="4 8" id="KW-0808">Transferase</keyword>
<keyword evidence="3" id="KW-0762">Sugar transport</keyword>
<keyword evidence="2" id="KW-0813">Transport</keyword>
<dbReference type="Pfam" id="PF00358">
    <property type="entry name" value="PTS_EIIA_1"/>
    <property type="match status" value="1"/>
</dbReference>
<keyword evidence="9" id="KW-1185">Reference proteome</keyword>
<dbReference type="InterPro" id="IPR001127">
    <property type="entry name" value="PTS_EIIA_1_perm"/>
</dbReference>
<evidence type="ECO:0000256" key="5">
    <source>
        <dbReference type="ARBA" id="ARBA00022683"/>
    </source>
</evidence>
<evidence type="ECO:0000256" key="4">
    <source>
        <dbReference type="ARBA" id="ARBA00022679"/>
    </source>
</evidence>
<dbReference type="PANTHER" id="PTHR45008:SF1">
    <property type="entry name" value="PTS SYSTEM GLUCOSE-SPECIFIC EIIA COMPONENT"/>
    <property type="match status" value="1"/>
</dbReference>
<evidence type="ECO:0000313" key="9">
    <source>
        <dbReference type="Proteomes" id="UP000589036"/>
    </source>
</evidence>
<gene>
    <name evidence="8" type="ORF">HDA32_004753</name>
</gene>
<dbReference type="Proteomes" id="UP000589036">
    <property type="component" value="Unassembled WGS sequence"/>
</dbReference>
<accession>A0A852U3Z2</accession>
<dbReference type="AlphaFoldDB" id="A0A852U3Z2"/>
<dbReference type="GO" id="GO:0005737">
    <property type="term" value="C:cytoplasm"/>
    <property type="evidence" value="ECO:0007669"/>
    <property type="project" value="UniProtKB-SubCell"/>
</dbReference>
<dbReference type="PANTHER" id="PTHR45008">
    <property type="entry name" value="PTS SYSTEM GLUCOSE-SPECIFIC EIIA COMPONENT"/>
    <property type="match status" value="1"/>
</dbReference>
<dbReference type="SUPFAM" id="SSF51261">
    <property type="entry name" value="Duplicated hybrid motif"/>
    <property type="match status" value="1"/>
</dbReference>
<dbReference type="PROSITE" id="PS00371">
    <property type="entry name" value="PTS_EIIA_TYPE_1_HIS"/>
    <property type="match status" value="1"/>
</dbReference>
<sequence>MLSVLSPVSGTAVGLSEIPDPVFAQGMVGPGTAIRPRDGLQEAVAPVTGKVAKLHAHAFVLLGEGGRGVLVHLGIDTVKLDGAGFDKLVEEGAEIEAGRPMIRWNPADVTARGLSPIVPIVALDADGDVISRAGTGEIEQGDLLFQWA</sequence>
<keyword evidence="5" id="KW-0598">Phosphotransferase system</keyword>
<evidence type="ECO:0000256" key="6">
    <source>
        <dbReference type="ARBA" id="ARBA00022777"/>
    </source>
</evidence>
<name>A0A852U3Z2_9ACTN</name>
<evidence type="ECO:0000256" key="1">
    <source>
        <dbReference type="ARBA" id="ARBA00004496"/>
    </source>
</evidence>
<feature type="domain" description="PTS EIIA type-1" evidence="7">
    <location>
        <begin position="20"/>
        <end position="124"/>
    </location>
</feature>
<comment type="caution">
    <text evidence="8">The sequence shown here is derived from an EMBL/GenBank/DDBJ whole genome shotgun (WGS) entry which is preliminary data.</text>
</comment>
<evidence type="ECO:0000259" key="7">
    <source>
        <dbReference type="PROSITE" id="PS51093"/>
    </source>
</evidence>
<dbReference type="PROSITE" id="PS51093">
    <property type="entry name" value="PTS_EIIA_TYPE_1"/>
    <property type="match status" value="1"/>
</dbReference>
<dbReference type="GO" id="GO:0009401">
    <property type="term" value="P:phosphoenolpyruvate-dependent sugar phosphotransferase system"/>
    <property type="evidence" value="ECO:0007669"/>
    <property type="project" value="UniProtKB-KW"/>
</dbReference>
<dbReference type="GO" id="GO:0016301">
    <property type="term" value="F:kinase activity"/>
    <property type="evidence" value="ECO:0007669"/>
    <property type="project" value="UniProtKB-KW"/>
</dbReference>
<dbReference type="Gene3D" id="2.70.70.10">
    <property type="entry name" value="Glucose Permease (Domain IIA)"/>
    <property type="match status" value="1"/>
</dbReference>
<reference evidence="8 9" key="1">
    <citation type="submission" date="2020-07" db="EMBL/GenBank/DDBJ databases">
        <title>Sequencing the genomes of 1000 actinobacteria strains.</title>
        <authorList>
            <person name="Klenk H.-P."/>
        </authorList>
    </citation>
    <scope>NUCLEOTIDE SEQUENCE [LARGE SCALE GENOMIC DNA]</scope>
    <source>
        <strain evidence="8 9">CXB654</strain>
    </source>
</reference>
<evidence type="ECO:0000256" key="3">
    <source>
        <dbReference type="ARBA" id="ARBA00022597"/>
    </source>
</evidence>
<dbReference type="NCBIfam" id="TIGR00830">
    <property type="entry name" value="PTBA"/>
    <property type="match status" value="1"/>
</dbReference>